<evidence type="ECO:0008006" key="3">
    <source>
        <dbReference type="Google" id="ProtNLM"/>
    </source>
</evidence>
<name>A0ABW4FXX6_9PSEU</name>
<organism evidence="1 2">
    <name type="scientific">Pseudonocardia aurantiaca</name>
    <dbReference type="NCBI Taxonomy" id="75290"/>
    <lineage>
        <taxon>Bacteria</taxon>
        <taxon>Bacillati</taxon>
        <taxon>Actinomycetota</taxon>
        <taxon>Actinomycetes</taxon>
        <taxon>Pseudonocardiales</taxon>
        <taxon>Pseudonocardiaceae</taxon>
        <taxon>Pseudonocardia</taxon>
    </lineage>
</organism>
<dbReference type="RefSeq" id="WP_343982674.1">
    <property type="nucleotide sequence ID" value="NZ_BAAAJG010000015.1"/>
</dbReference>
<protein>
    <recommendedName>
        <fullName evidence="3">DUF5753 domain-containing protein</fullName>
    </recommendedName>
</protein>
<keyword evidence="2" id="KW-1185">Reference proteome</keyword>
<comment type="caution">
    <text evidence="1">The sequence shown here is derived from an EMBL/GenBank/DDBJ whole genome shotgun (WGS) entry which is preliminary data.</text>
</comment>
<accession>A0ABW4FXX6</accession>
<evidence type="ECO:0000313" key="2">
    <source>
        <dbReference type="Proteomes" id="UP001597145"/>
    </source>
</evidence>
<evidence type="ECO:0000313" key="1">
    <source>
        <dbReference type="EMBL" id="MFD1534930.1"/>
    </source>
</evidence>
<dbReference type="EMBL" id="JBHUCP010000047">
    <property type="protein sequence ID" value="MFD1534930.1"/>
    <property type="molecule type" value="Genomic_DNA"/>
</dbReference>
<dbReference type="Proteomes" id="UP001597145">
    <property type="component" value="Unassembled WGS sequence"/>
</dbReference>
<sequence length="63" mass="6927">MGTRRETEAELTFLTRDSGLLHYCVSAALPPGSVALVYEGDVQVEDDLADALDRLMTERLDAE</sequence>
<gene>
    <name evidence="1" type="ORF">ACFSCY_36505</name>
</gene>
<reference evidence="2" key="1">
    <citation type="journal article" date="2019" name="Int. J. Syst. Evol. Microbiol.">
        <title>The Global Catalogue of Microorganisms (GCM) 10K type strain sequencing project: providing services to taxonomists for standard genome sequencing and annotation.</title>
        <authorList>
            <consortium name="The Broad Institute Genomics Platform"/>
            <consortium name="The Broad Institute Genome Sequencing Center for Infectious Disease"/>
            <person name="Wu L."/>
            <person name="Ma J."/>
        </authorList>
    </citation>
    <scope>NUCLEOTIDE SEQUENCE [LARGE SCALE GENOMIC DNA]</scope>
    <source>
        <strain evidence="2">JCM 12165</strain>
    </source>
</reference>
<proteinExistence type="predicted"/>